<dbReference type="AlphaFoldDB" id="A0A7C4AHU8"/>
<dbReference type="SUPFAM" id="SSF101908">
    <property type="entry name" value="Putative isomerase YbhE"/>
    <property type="match status" value="1"/>
</dbReference>
<organism evidence="2">
    <name type="scientific">Fundidesulfovibrio putealis</name>
    <dbReference type="NCBI Taxonomy" id="270496"/>
    <lineage>
        <taxon>Bacteria</taxon>
        <taxon>Pseudomonadati</taxon>
        <taxon>Thermodesulfobacteriota</taxon>
        <taxon>Desulfovibrionia</taxon>
        <taxon>Desulfovibrionales</taxon>
        <taxon>Desulfovibrionaceae</taxon>
        <taxon>Fundidesulfovibrio</taxon>
    </lineage>
</organism>
<gene>
    <name evidence="2" type="ORF">ENR59_09245</name>
</gene>
<reference evidence="2" key="1">
    <citation type="journal article" date="2020" name="mSystems">
        <title>Genome- and Community-Level Interaction Insights into Carbon Utilization and Element Cycling Functions of Hydrothermarchaeota in Hydrothermal Sediment.</title>
        <authorList>
            <person name="Zhou Z."/>
            <person name="Liu Y."/>
            <person name="Xu W."/>
            <person name="Pan J."/>
            <person name="Luo Z.H."/>
            <person name="Li M."/>
        </authorList>
    </citation>
    <scope>NUCLEOTIDE SEQUENCE [LARGE SCALE GENOMIC DNA]</scope>
    <source>
        <strain evidence="2">SpSt-413</strain>
    </source>
</reference>
<evidence type="ECO:0000256" key="1">
    <source>
        <dbReference type="SAM" id="SignalP"/>
    </source>
</evidence>
<feature type="signal peptide" evidence="1">
    <location>
        <begin position="1"/>
        <end position="27"/>
    </location>
</feature>
<keyword evidence="1" id="KW-0732">Signal</keyword>
<proteinExistence type="predicted"/>
<sequence>MSPHTVFSRVAAAVLLWTLLTGAQAWAAVNAPWSNLTYAPTGNTINAAYSPDNGATVYLVGDGGTILRKTGSTYTAMDSGTTAPLKAIHGRSASDIWAVGGDGATADNTEPERCVLLHFNGTSWARAASPPIPNTNQLIPMHGVWVSPAGQAYAVSQYSQAPIRYDTGTGAWAFEDITIDFPSFPGLQAFMLSGIYGFSDTDVYAVGSYGSVLHRGPSGWSLSRQFETEGGQGSPGITFNLLQAVWGPSASTVFISGNSGQVYMLDNTVEAPAWTKVNEGGFIFTAYDLAWMSGTSATDIWFVGSGGVLRHWNGTVNQLSVHDTPEGSWRTTILPTGAGTYLLAGEKGLLETFTAATTARTQLSTPPALKLNWKFAGLSQKLWLVPESISAATGLFTWNKGKFTPHPIPGLGDGYVIMYKMFAYNDVWLSTLNVDVTSTLKRFNGTSWSDWMPPGVFGSPPDVRAVAKNPSGQYALLENNNSAGLPCFVDTQQGFMNCLDRMDPNSYLYRDIAAAADGSFHAVGEFGRIAVFRNNQWTVSTVGTDTLTGVAANGNTLVAVGENRVAYYTTNASTWQAVTGLTRVDPPSEGYPLFSFTGVSHTGNGQFWATLNSGTHYVDGGKGYLYSIQNGAATLVQGGYSTLLQGVYSATGQDVDFALGDNGNILTTNRNFVVSPEVSGSAAVPLLLLKN</sequence>
<dbReference type="EMBL" id="DSRP01000642">
    <property type="protein sequence ID" value="HGG93118.1"/>
    <property type="molecule type" value="Genomic_DNA"/>
</dbReference>
<comment type="caution">
    <text evidence="2">The sequence shown here is derived from an EMBL/GenBank/DDBJ whole genome shotgun (WGS) entry which is preliminary data.</text>
</comment>
<protein>
    <submittedName>
        <fullName evidence="2">Uncharacterized protein</fullName>
    </submittedName>
</protein>
<accession>A0A7C4AHU8</accession>
<evidence type="ECO:0000313" key="2">
    <source>
        <dbReference type="EMBL" id="HGG93118.1"/>
    </source>
</evidence>
<name>A0A7C4AHU8_9BACT</name>
<feature type="chain" id="PRO_5027663283" evidence="1">
    <location>
        <begin position="28"/>
        <end position="691"/>
    </location>
</feature>